<dbReference type="OrthoDB" id="9804841at2"/>
<evidence type="ECO:0000256" key="4">
    <source>
        <dbReference type="ARBA" id="ARBA00015384"/>
    </source>
</evidence>
<organism evidence="10 11">
    <name type="scientific">Vibrio ezurae NBRC 102218</name>
    <dbReference type="NCBI Taxonomy" id="1219080"/>
    <lineage>
        <taxon>Bacteria</taxon>
        <taxon>Pseudomonadati</taxon>
        <taxon>Pseudomonadota</taxon>
        <taxon>Gammaproteobacteria</taxon>
        <taxon>Vibrionales</taxon>
        <taxon>Vibrionaceae</taxon>
        <taxon>Vibrio</taxon>
    </lineage>
</organism>
<keyword evidence="11" id="KW-1185">Reference proteome</keyword>
<dbReference type="InterPro" id="IPR007533">
    <property type="entry name" value="Cyt_c_oxidase_assmbl_CtaG"/>
</dbReference>
<dbReference type="eggNOG" id="COG3175">
    <property type="taxonomic scope" value="Bacteria"/>
</dbReference>
<dbReference type="PIRSF" id="PIRSF005413">
    <property type="entry name" value="COX11"/>
    <property type="match status" value="1"/>
</dbReference>
<evidence type="ECO:0000256" key="8">
    <source>
        <dbReference type="ARBA" id="ARBA00023008"/>
    </source>
</evidence>
<evidence type="ECO:0000256" key="7">
    <source>
        <dbReference type="ARBA" id="ARBA00022989"/>
    </source>
</evidence>
<sequence length="208" mass="22599">MSKEASTKQRMSNKKLTLILCAATLGMFGFGFALVPLYDILCEQLGINGKTSTVAAEQPTAMQVDESRTIKVEFVSHIPPGLPIAFEPKKKVMHVHPGEIIRTAYIATNQSQLALVAQAVPSVSPGLGATHFNKIECFCFNQQPLNAQQQAELPLIFYVEHELPNSIHTLTLSYTLYDISDSVDDPKLASSAVSGQLTSSYDTQGDAL</sequence>
<protein>
    <recommendedName>
        <fullName evidence="4">Cytochrome c oxidase assembly protein CtaG</fullName>
    </recommendedName>
</protein>
<dbReference type="GO" id="GO:0005886">
    <property type="term" value="C:plasma membrane"/>
    <property type="evidence" value="ECO:0007669"/>
    <property type="project" value="UniProtKB-SubCell"/>
</dbReference>
<dbReference type="SUPFAM" id="SSF110111">
    <property type="entry name" value="Ctag/Cox11"/>
    <property type="match status" value="1"/>
</dbReference>
<dbReference type="NCBIfam" id="NF003465">
    <property type="entry name" value="PRK05089.1"/>
    <property type="match status" value="1"/>
</dbReference>
<evidence type="ECO:0000313" key="10">
    <source>
        <dbReference type="EMBL" id="GAD80135.1"/>
    </source>
</evidence>
<evidence type="ECO:0000256" key="6">
    <source>
        <dbReference type="ARBA" id="ARBA00022968"/>
    </source>
</evidence>
<accession>U3B2F1</accession>
<gene>
    <name evidence="10" type="ORF">VEZ01S_25_00180</name>
</gene>
<keyword evidence="5" id="KW-0812">Transmembrane</keyword>
<comment type="subcellular location">
    <subcellularLocation>
        <location evidence="2">Cell inner membrane</location>
        <topology evidence="2">Single-pass type II membrane protein</topology>
        <orientation evidence="2">Periplasmic side</orientation>
    </subcellularLocation>
</comment>
<dbReference type="Gene3D" id="2.60.370.10">
    <property type="entry name" value="Ctag/Cox11"/>
    <property type="match status" value="1"/>
</dbReference>
<dbReference type="GO" id="GO:0005507">
    <property type="term" value="F:copper ion binding"/>
    <property type="evidence" value="ECO:0007669"/>
    <property type="project" value="InterPro"/>
</dbReference>
<keyword evidence="7" id="KW-1133">Transmembrane helix</keyword>
<dbReference type="PANTHER" id="PTHR21320:SF3">
    <property type="entry name" value="CYTOCHROME C OXIDASE ASSEMBLY PROTEIN COX11, MITOCHONDRIAL-RELATED"/>
    <property type="match status" value="1"/>
</dbReference>
<dbReference type="PANTHER" id="PTHR21320">
    <property type="entry name" value="CYTOCHROME C OXIDASE ASSEMBLY PROTEIN COX11-RELATED"/>
    <property type="match status" value="1"/>
</dbReference>
<keyword evidence="6" id="KW-0735">Signal-anchor</keyword>
<evidence type="ECO:0000256" key="5">
    <source>
        <dbReference type="ARBA" id="ARBA00022692"/>
    </source>
</evidence>
<dbReference type="EMBL" id="BATM01000025">
    <property type="protein sequence ID" value="GAD80135.1"/>
    <property type="molecule type" value="Genomic_DNA"/>
</dbReference>
<evidence type="ECO:0000256" key="3">
    <source>
        <dbReference type="ARBA" id="ARBA00009620"/>
    </source>
</evidence>
<keyword evidence="8" id="KW-0186">Copper</keyword>
<evidence type="ECO:0000256" key="2">
    <source>
        <dbReference type="ARBA" id="ARBA00004382"/>
    </source>
</evidence>
<name>U3B2F1_9VIBR</name>
<dbReference type="AlphaFoldDB" id="U3B2F1"/>
<evidence type="ECO:0000256" key="9">
    <source>
        <dbReference type="ARBA" id="ARBA00023136"/>
    </source>
</evidence>
<evidence type="ECO:0000256" key="1">
    <source>
        <dbReference type="ARBA" id="ARBA00004007"/>
    </source>
</evidence>
<dbReference type="STRING" id="1219080.VEZ01S_25_00180"/>
<comment type="caution">
    <text evidence="10">The sequence shown here is derived from an EMBL/GenBank/DDBJ whole genome shotgun (WGS) entry which is preliminary data.</text>
</comment>
<comment type="similarity">
    <text evidence="3">Belongs to the COX11/CtaG family.</text>
</comment>
<dbReference type="Proteomes" id="UP000016562">
    <property type="component" value="Unassembled WGS sequence"/>
</dbReference>
<dbReference type="Pfam" id="PF04442">
    <property type="entry name" value="CtaG_Cox11"/>
    <property type="match status" value="1"/>
</dbReference>
<keyword evidence="9" id="KW-0472">Membrane</keyword>
<reference evidence="10 11" key="1">
    <citation type="submission" date="2013-09" db="EMBL/GenBank/DDBJ databases">
        <title>Whole genome shotgun sequence of Vibrio ezurae NBRC 102218.</title>
        <authorList>
            <person name="Yoshida I."/>
            <person name="Hosoyama A."/>
            <person name="Numata M."/>
            <person name="Hashimoto M."/>
            <person name="Hosoyama Y."/>
            <person name="Tsuchikane K."/>
            <person name="Noguchi M."/>
            <person name="Hirakata S."/>
            <person name="Ichikawa N."/>
            <person name="Ohji S."/>
            <person name="Yamazoe A."/>
            <person name="Fujita N."/>
        </authorList>
    </citation>
    <scope>NUCLEOTIDE SEQUENCE [LARGE SCALE GENOMIC DNA]</scope>
    <source>
        <strain evidence="10 11">NBRC 102218</strain>
    </source>
</reference>
<proteinExistence type="inferred from homology"/>
<dbReference type="InterPro" id="IPR023471">
    <property type="entry name" value="CtaG/Cox11_dom_sf"/>
</dbReference>
<comment type="function">
    <text evidence="1">Exerts its effect at some terminal stage of cytochrome c oxidase synthesis, probably by being involved in the insertion of the copper B into subunit I.</text>
</comment>
<evidence type="ECO:0000313" key="11">
    <source>
        <dbReference type="Proteomes" id="UP000016562"/>
    </source>
</evidence>